<keyword evidence="4" id="KW-0067">ATP-binding</keyword>
<dbReference type="InterPro" id="IPR001650">
    <property type="entry name" value="Helicase_C-like"/>
</dbReference>
<keyword evidence="2" id="KW-0378">Hydrolase</keyword>
<comment type="caution">
    <text evidence="8">The sequence shown here is derived from an EMBL/GenBank/DDBJ whole genome shotgun (WGS) entry which is preliminary data.</text>
</comment>
<dbReference type="Pfam" id="PF20470">
    <property type="entry name" value="HTH_61"/>
    <property type="match status" value="1"/>
</dbReference>
<evidence type="ECO:0000256" key="1">
    <source>
        <dbReference type="ARBA" id="ARBA00022741"/>
    </source>
</evidence>
<dbReference type="EMBL" id="LUCM01003407">
    <property type="protein sequence ID" value="KAA0195851.1"/>
    <property type="molecule type" value="Genomic_DNA"/>
</dbReference>
<dbReference type="InterPro" id="IPR048960">
    <property type="entry name" value="POLQ-like_helical"/>
</dbReference>
<keyword evidence="1" id="KW-0547">Nucleotide-binding</keyword>
<feature type="domain" description="Helicase C-terminal" evidence="7">
    <location>
        <begin position="160"/>
        <end position="396"/>
    </location>
</feature>
<dbReference type="OrthoDB" id="2320933at2759"/>
<dbReference type="Pfam" id="PF21099">
    <property type="entry name" value="POLQ_helical"/>
    <property type="match status" value="1"/>
</dbReference>
<gene>
    <name evidence="8" type="ORF">FBUS_09775</name>
</gene>
<evidence type="ECO:0000313" key="8">
    <source>
        <dbReference type="EMBL" id="KAA0195851.1"/>
    </source>
</evidence>
<evidence type="ECO:0000259" key="7">
    <source>
        <dbReference type="PROSITE" id="PS51194"/>
    </source>
</evidence>
<dbReference type="PANTHER" id="PTHR47961">
    <property type="entry name" value="DNA POLYMERASE THETA, PUTATIVE (AFU_ORTHOLOGUE AFUA_1G05260)-RELATED"/>
    <property type="match status" value="1"/>
</dbReference>
<evidence type="ECO:0000313" key="9">
    <source>
        <dbReference type="Proteomes" id="UP000728185"/>
    </source>
</evidence>
<dbReference type="SMART" id="SM00490">
    <property type="entry name" value="HELICc"/>
    <property type="match status" value="1"/>
</dbReference>
<organism evidence="8 9">
    <name type="scientific">Fasciolopsis buskii</name>
    <dbReference type="NCBI Taxonomy" id="27845"/>
    <lineage>
        <taxon>Eukaryota</taxon>
        <taxon>Metazoa</taxon>
        <taxon>Spiralia</taxon>
        <taxon>Lophotrochozoa</taxon>
        <taxon>Platyhelminthes</taxon>
        <taxon>Trematoda</taxon>
        <taxon>Digenea</taxon>
        <taxon>Plagiorchiida</taxon>
        <taxon>Echinostomata</taxon>
        <taxon>Echinostomatoidea</taxon>
        <taxon>Fasciolidae</taxon>
        <taxon>Fasciolopsis</taxon>
    </lineage>
</organism>
<dbReference type="GO" id="GO:0016787">
    <property type="term" value="F:hydrolase activity"/>
    <property type="evidence" value="ECO:0007669"/>
    <property type="project" value="UniProtKB-KW"/>
</dbReference>
<keyword evidence="3" id="KW-0347">Helicase</keyword>
<dbReference type="Gene3D" id="1.10.150.20">
    <property type="entry name" value="5' to 3' exonuclease, C-terminal subdomain"/>
    <property type="match status" value="1"/>
</dbReference>
<protein>
    <submittedName>
        <fullName evidence="8">DNA polymerase theta</fullName>
    </submittedName>
</protein>
<accession>A0A8E0VLT1</accession>
<dbReference type="InterPro" id="IPR027417">
    <property type="entry name" value="P-loop_NTPase"/>
</dbReference>
<keyword evidence="9" id="KW-1185">Reference proteome</keyword>
<dbReference type="PANTHER" id="PTHR47961:SF6">
    <property type="entry name" value="DNA-DIRECTED DNA POLYMERASE"/>
    <property type="match status" value="1"/>
</dbReference>
<dbReference type="GO" id="GO:0005524">
    <property type="term" value="F:ATP binding"/>
    <property type="evidence" value="ECO:0007669"/>
    <property type="project" value="UniProtKB-KW"/>
</dbReference>
<dbReference type="AlphaFoldDB" id="A0A8E0VLT1"/>
<dbReference type="Pfam" id="PF00271">
    <property type="entry name" value="Helicase_C"/>
    <property type="match status" value="1"/>
</dbReference>
<proteinExistence type="predicted"/>
<comment type="catalytic activity">
    <reaction evidence="5">
        <text>ATP + H2O = ADP + phosphate + H(+)</text>
        <dbReference type="Rhea" id="RHEA:13065"/>
        <dbReference type="ChEBI" id="CHEBI:15377"/>
        <dbReference type="ChEBI" id="CHEBI:15378"/>
        <dbReference type="ChEBI" id="CHEBI:30616"/>
        <dbReference type="ChEBI" id="CHEBI:43474"/>
        <dbReference type="ChEBI" id="CHEBI:456216"/>
        <dbReference type="EC" id="5.6.2.4"/>
    </reaction>
</comment>
<evidence type="ECO:0000256" key="2">
    <source>
        <dbReference type="ARBA" id="ARBA00022801"/>
    </source>
</evidence>
<dbReference type="GO" id="GO:0043138">
    <property type="term" value="F:3'-5' DNA helicase activity"/>
    <property type="evidence" value="ECO:0007669"/>
    <property type="project" value="UniProtKB-EC"/>
</dbReference>
<reference evidence="8" key="1">
    <citation type="submission" date="2019-05" db="EMBL/GenBank/DDBJ databases">
        <title>Annotation for the trematode Fasciolopsis buski.</title>
        <authorList>
            <person name="Choi Y.-J."/>
        </authorList>
    </citation>
    <scope>NUCLEOTIDE SEQUENCE</scope>
    <source>
        <strain evidence="8">HT</strain>
        <tissue evidence="8">Whole worm</tissue>
    </source>
</reference>
<dbReference type="InterPro" id="IPR050474">
    <property type="entry name" value="Hel308_SKI2-like"/>
</dbReference>
<sequence length="1058" mass="116565">MLGVVVVDELHLIGDAHRGYLLELLLTKLLVHSRRVARDPGHGSSQRESQKTEIFSPCVQTLSSQSSRPQNGLQIVGMSATFPNLKVLGQWLDAAVYVTTYRPVPLTELVFSCDSRASLNQTYVIRTIEDPELWNSSEPLVQKVEYLEPIPAPKLDTQLSAETHLNAVDEDGVFGLCIDTMLAGHGVLVFCPTKQWCEQLADSMARHIFQLTKTYFSGQSGPFDEGIQAETIGSRLGVHLNREGLMQCVEQLRRCPAGLDPALTRCLGFAVAFHHAGLTIEEREIVENGFRLGFIRVLVATSTLSSGVNLPARRVIIRTPLFHGQIIDYLTYKQMAGRAGRKGVDTSGQSILLCKPRDLPRIRQLISSGMPPVTSCLINHGGSPESSLRRALLEVIANGFVETVADAQLYLSSTLMATSIPAQTATQPNQEIRIVSRSRRKSLRLSQSKASPKGISDSSQPSVEVPLSLGKISPNSNMGTLLIACLIQLQDHELIYIDQTACGDGNCPHCHMNSQSSSDRSSELVIYPSCTRLQPTALGRAVLSSSLGPTHGLMVFEEINKARRSIALDTDLHLVYLLTPVYLDVGSGLDWFRYLERYQSLAPPDRRVADLIGVEECFITRMASGSLMGMQKQNDIGTSHAQRLALHRRFYTALVLYRLVCEDGLATVAEQFGVNRGLLQGLQQQASTYAELVDLLRLLPAVNAQRARALYTGGYSSLSALANARPRDVARLLQRAIPFERSEVSESHADKRRTIQLGDGSIVNEEEAAPVIIQKARDLLRSDLAYVYGTNVVIMSQDKDHEHSPSVPVSELTVRTVPSETERLEMEKDVEEGYKCDKGSKISTIDESFKGSISTKIYGGLSLNSPCQAVMEYEEKRVVGETDAVPAVLCSPVVHSVDQKETESIATRCSWPAVDDKQCHFKHSKFKRPAALQLVDAGTPSIKRREMSDNESSTSFFQMEETFVLTTQLAALVDNVRPDISGSVLPLEESGTSESDYAANVADAVDFVPLSTFDYEMNDTLTLSMLDNAYDCYSIHVSVYPYPCEIVTLFFVDVLSRI</sequence>
<dbReference type="SUPFAM" id="SSF52540">
    <property type="entry name" value="P-loop containing nucleoside triphosphate hydrolases"/>
    <property type="match status" value="2"/>
</dbReference>
<dbReference type="PROSITE" id="PS51194">
    <property type="entry name" value="HELICASE_CTER"/>
    <property type="match status" value="1"/>
</dbReference>
<dbReference type="Proteomes" id="UP000728185">
    <property type="component" value="Unassembled WGS sequence"/>
</dbReference>
<feature type="region of interest" description="Disordered" evidence="6">
    <location>
        <begin position="426"/>
        <end position="463"/>
    </location>
</feature>
<evidence type="ECO:0000256" key="4">
    <source>
        <dbReference type="ARBA" id="ARBA00022840"/>
    </source>
</evidence>
<evidence type="ECO:0000256" key="3">
    <source>
        <dbReference type="ARBA" id="ARBA00022806"/>
    </source>
</evidence>
<evidence type="ECO:0000256" key="6">
    <source>
        <dbReference type="SAM" id="MobiDB-lite"/>
    </source>
</evidence>
<name>A0A8E0VLT1_9TREM</name>
<dbReference type="InterPro" id="IPR046931">
    <property type="entry name" value="HTH_61"/>
</dbReference>
<dbReference type="CDD" id="cd18795">
    <property type="entry name" value="SF2_C_Ski2"/>
    <property type="match status" value="1"/>
</dbReference>
<dbReference type="Gene3D" id="1.10.3380.20">
    <property type="match status" value="1"/>
</dbReference>
<dbReference type="Gene3D" id="3.40.50.300">
    <property type="entry name" value="P-loop containing nucleotide triphosphate hydrolases"/>
    <property type="match status" value="2"/>
</dbReference>
<evidence type="ECO:0000256" key="5">
    <source>
        <dbReference type="ARBA" id="ARBA00048988"/>
    </source>
</evidence>
<dbReference type="SUPFAM" id="SSF158702">
    <property type="entry name" value="Sec63 N-terminal domain-like"/>
    <property type="match status" value="1"/>
</dbReference>